<protein>
    <recommendedName>
        <fullName evidence="3">Sulfatase</fullName>
    </recommendedName>
</protein>
<dbReference type="SUPFAM" id="SSF53649">
    <property type="entry name" value="Alkaline phosphatase-like"/>
    <property type="match status" value="1"/>
</dbReference>
<accession>A0ABD6CQ62</accession>
<proteinExistence type="predicted"/>
<evidence type="ECO:0000313" key="2">
    <source>
        <dbReference type="Proteomes" id="UP001597085"/>
    </source>
</evidence>
<evidence type="ECO:0000313" key="1">
    <source>
        <dbReference type="EMBL" id="MFD1599227.1"/>
    </source>
</evidence>
<evidence type="ECO:0008006" key="3">
    <source>
        <dbReference type="Google" id="ProtNLM"/>
    </source>
</evidence>
<dbReference type="AlphaFoldDB" id="A0ABD6CQ62"/>
<dbReference type="RefSeq" id="WP_256422635.1">
    <property type="nucleotide sequence ID" value="NZ_JANHDI010000014.1"/>
</dbReference>
<reference evidence="1 2" key="1">
    <citation type="journal article" date="2019" name="Int. J. Syst. Evol. Microbiol.">
        <title>The Global Catalogue of Microorganisms (GCM) 10K type strain sequencing project: providing services to taxonomists for standard genome sequencing and annotation.</title>
        <authorList>
            <consortium name="The Broad Institute Genomics Platform"/>
            <consortium name="The Broad Institute Genome Sequencing Center for Infectious Disease"/>
            <person name="Wu L."/>
            <person name="Ma J."/>
        </authorList>
    </citation>
    <scope>NUCLEOTIDE SEQUENCE [LARGE SCALE GENOMIC DNA]</scope>
    <source>
        <strain evidence="1 2">CGMCC 1.12121</strain>
    </source>
</reference>
<gene>
    <name evidence="1" type="ORF">ACFSBX_09700</name>
</gene>
<dbReference type="Gene3D" id="3.40.720.10">
    <property type="entry name" value="Alkaline Phosphatase, subunit A"/>
    <property type="match status" value="1"/>
</dbReference>
<name>A0ABD6CQ62_9EURY</name>
<dbReference type="Proteomes" id="UP001597085">
    <property type="component" value="Unassembled WGS sequence"/>
</dbReference>
<keyword evidence="2" id="KW-1185">Reference proteome</keyword>
<sequence length="326" mass="37494">MDGSFRDWLGEHGEQISSDPVRGLMHAAFTTYLGLWYTITSRWSPETHIYDEDWDLLVILDACRVDVLEDVADEYSFIESVESRWSIGSHSHEWLTKTFCKEYSDEIANTAYVSGNGHTHETFIEQDYPPDETVPFCWPKWQTVGTEVFGQLDMLWETAHQDKLGVPPRAITDRTVEIARESDYDRMIAHYMQPHIPYIAEVLAEDRTPTDVEAKGWKLLESGEADYDKVWQLYEENLRLVLDEVDLLLENVDAENVLMIADHGNAFGKYSIYGHPEGMLLPCIKKIPWVESAASDKETYEPTIDHSHNASNNTVIEDHLEDLGYL</sequence>
<dbReference type="InterPro" id="IPR017850">
    <property type="entry name" value="Alkaline_phosphatase_core_sf"/>
</dbReference>
<organism evidence="1 2">
    <name type="scientific">Halobellus rarus</name>
    <dbReference type="NCBI Taxonomy" id="1126237"/>
    <lineage>
        <taxon>Archaea</taxon>
        <taxon>Methanobacteriati</taxon>
        <taxon>Methanobacteriota</taxon>
        <taxon>Stenosarchaea group</taxon>
        <taxon>Halobacteria</taxon>
        <taxon>Halobacteriales</taxon>
        <taxon>Haloferacaceae</taxon>
        <taxon>Halobellus</taxon>
    </lineage>
</organism>
<dbReference type="EMBL" id="JBHUDK010000008">
    <property type="protein sequence ID" value="MFD1599227.1"/>
    <property type="molecule type" value="Genomic_DNA"/>
</dbReference>
<comment type="caution">
    <text evidence="1">The sequence shown here is derived from an EMBL/GenBank/DDBJ whole genome shotgun (WGS) entry which is preliminary data.</text>
</comment>